<feature type="transmembrane region" description="Helical" evidence="8">
    <location>
        <begin position="197"/>
        <end position="214"/>
    </location>
</feature>
<evidence type="ECO:0000256" key="6">
    <source>
        <dbReference type="ARBA" id="ARBA00022989"/>
    </source>
</evidence>
<keyword evidence="4" id="KW-1003">Cell membrane</keyword>
<keyword evidence="7 8" id="KW-0472">Membrane</keyword>
<feature type="transmembrane region" description="Helical" evidence="8">
    <location>
        <begin position="95"/>
        <end position="115"/>
    </location>
</feature>
<feature type="transmembrane region" description="Helical" evidence="8">
    <location>
        <begin position="12"/>
        <end position="35"/>
    </location>
</feature>
<dbReference type="Gene3D" id="1.10.3470.10">
    <property type="entry name" value="ABC transporter involved in vitamin B12 uptake, BtuC"/>
    <property type="match status" value="1"/>
</dbReference>
<evidence type="ECO:0000256" key="7">
    <source>
        <dbReference type="ARBA" id="ARBA00023136"/>
    </source>
</evidence>
<dbReference type="SUPFAM" id="SSF81345">
    <property type="entry name" value="ABC transporter involved in vitamin B12 uptake, BtuC"/>
    <property type="match status" value="1"/>
</dbReference>
<proteinExistence type="inferred from homology"/>
<evidence type="ECO:0000256" key="2">
    <source>
        <dbReference type="ARBA" id="ARBA00007935"/>
    </source>
</evidence>
<evidence type="ECO:0000313" key="9">
    <source>
        <dbReference type="EMBL" id="URN96584.1"/>
    </source>
</evidence>
<evidence type="ECO:0000256" key="1">
    <source>
        <dbReference type="ARBA" id="ARBA00004651"/>
    </source>
</evidence>
<keyword evidence="5 8" id="KW-0812">Transmembrane</keyword>
<dbReference type="InterPro" id="IPR000522">
    <property type="entry name" value="ABC_transptr_permease_BtuC"/>
</dbReference>
<feature type="transmembrane region" description="Helical" evidence="8">
    <location>
        <begin position="153"/>
        <end position="177"/>
    </location>
</feature>
<dbReference type="EMBL" id="CP097899">
    <property type="protein sequence ID" value="URN96584.1"/>
    <property type="molecule type" value="Genomic_DNA"/>
</dbReference>
<accession>A0A9J6ZL54</accession>
<dbReference type="Pfam" id="PF01032">
    <property type="entry name" value="FecCD"/>
    <property type="match status" value="1"/>
</dbReference>
<gene>
    <name evidence="9" type="ORF">NAG76_10325</name>
</gene>
<evidence type="ECO:0000256" key="4">
    <source>
        <dbReference type="ARBA" id="ARBA00022475"/>
    </source>
</evidence>
<feature type="transmembrane region" description="Helical" evidence="8">
    <location>
        <begin position="312"/>
        <end position="329"/>
    </location>
</feature>
<feature type="transmembrane region" description="Helical" evidence="8">
    <location>
        <begin position="121"/>
        <end position="141"/>
    </location>
</feature>
<feature type="transmembrane region" description="Helical" evidence="8">
    <location>
        <begin position="240"/>
        <end position="267"/>
    </location>
</feature>
<keyword evidence="3" id="KW-0813">Transport</keyword>
<dbReference type="PANTHER" id="PTHR30472:SF65">
    <property type="entry name" value="SIDEROPHORE TRANSPORT SYSTEM PERMEASE PROTEIN YFIZ-RELATED"/>
    <property type="match status" value="1"/>
</dbReference>
<evidence type="ECO:0000313" key="10">
    <source>
        <dbReference type="Proteomes" id="UP001056756"/>
    </source>
</evidence>
<sequence>MKHSWLQAIPFALQLIFAACLTIVVFLIAITFGAADTTLSDVYHALFTTVSNDKITMLEEIRIPRAVAAMLVGGALAIAGAIMQGTTRNPLADPGLLGLSAGANLALAISIVLLPTISTLTTVWVCFIGAGIAVLLVIGIGSAKRGGFSPLRIVLAGAAITAFLNAITEGIGLHFQITKRVSMWTSGGLIGTTWSQISMISPFIIVGIIVALYYSRSLTLLSLDEEAATGLGQNVTKVKIILFTVVVILAGSSVALVGNMAFIGLMIPHIVRAVVGNDYRYILPMSIFIGSTFMVLADLLGRIVTAPYEAPAAAIVAIMGLPFFLLVVRKGGRNF</sequence>
<dbReference type="GO" id="GO:0022857">
    <property type="term" value="F:transmembrane transporter activity"/>
    <property type="evidence" value="ECO:0007669"/>
    <property type="project" value="InterPro"/>
</dbReference>
<dbReference type="FunFam" id="1.10.3470.10:FF:000001">
    <property type="entry name" value="Vitamin B12 ABC transporter permease BtuC"/>
    <property type="match status" value="1"/>
</dbReference>
<dbReference type="GO" id="GO:0005886">
    <property type="term" value="C:plasma membrane"/>
    <property type="evidence" value="ECO:0007669"/>
    <property type="project" value="UniProtKB-SubCell"/>
</dbReference>
<organism evidence="9 10">
    <name type="scientific">Candidatus Pristimantibacillus lignocellulolyticus</name>
    <dbReference type="NCBI Taxonomy" id="2994561"/>
    <lineage>
        <taxon>Bacteria</taxon>
        <taxon>Bacillati</taxon>
        <taxon>Bacillota</taxon>
        <taxon>Bacilli</taxon>
        <taxon>Bacillales</taxon>
        <taxon>Paenibacillaceae</taxon>
        <taxon>Candidatus Pristimantibacillus</taxon>
    </lineage>
</organism>
<evidence type="ECO:0000256" key="8">
    <source>
        <dbReference type="SAM" id="Phobius"/>
    </source>
</evidence>
<dbReference type="PROSITE" id="PS51257">
    <property type="entry name" value="PROKAR_LIPOPROTEIN"/>
    <property type="match status" value="1"/>
</dbReference>
<comment type="similarity">
    <text evidence="2">Belongs to the binding-protein-dependent transport system permease family. FecCD subfamily.</text>
</comment>
<name>A0A9J6ZL54_9BACL</name>
<dbReference type="CDD" id="cd06550">
    <property type="entry name" value="TM_ABC_iron-siderophores_like"/>
    <property type="match status" value="1"/>
</dbReference>
<feature type="transmembrane region" description="Helical" evidence="8">
    <location>
        <begin position="63"/>
        <end position="83"/>
    </location>
</feature>
<dbReference type="PANTHER" id="PTHR30472">
    <property type="entry name" value="FERRIC ENTEROBACTIN TRANSPORT SYSTEM PERMEASE PROTEIN"/>
    <property type="match status" value="1"/>
</dbReference>
<comment type="subcellular location">
    <subcellularLocation>
        <location evidence="1">Cell membrane</location>
        <topology evidence="1">Multi-pass membrane protein</topology>
    </subcellularLocation>
</comment>
<dbReference type="InterPro" id="IPR037294">
    <property type="entry name" value="ABC_BtuC-like"/>
</dbReference>
<reference evidence="9" key="1">
    <citation type="submission" date="2022-05" db="EMBL/GenBank/DDBJ databases">
        <title>Novel bacterial taxa in a minimal lignocellulolytic consortium and its capacity to transform plastics disclosed by genome-resolved metagenomics.</title>
        <authorList>
            <person name="Rodriguez C.A.D."/>
            <person name="Diaz-Garcia L."/>
            <person name="Herrera K."/>
            <person name="Tarazona N.A."/>
            <person name="Sproer C."/>
            <person name="Overmann J."/>
            <person name="Jimenez D.J."/>
        </authorList>
    </citation>
    <scope>NUCLEOTIDE SEQUENCE</scope>
    <source>
        <strain evidence="9">MAG5</strain>
    </source>
</reference>
<protein>
    <submittedName>
        <fullName evidence="9">Iron ABC transporter permease</fullName>
    </submittedName>
</protein>
<dbReference type="Proteomes" id="UP001056756">
    <property type="component" value="Chromosome"/>
</dbReference>
<dbReference type="AlphaFoldDB" id="A0A9J6ZL54"/>
<evidence type="ECO:0000256" key="3">
    <source>
        <dbReference type="ARBA" id="ARBA00022448"/>
    </source>
</evidence>
<dbReference type="KEGG" id="plig:NAG76_10325"/>
<feature type="transmembrane region" description="Helical" evidence="8">
    <location>
        <begin position="279"/>
        <end position="300"/>
    </location>
</feature>
<dbReference type="GO" id="GO:0033214">
    <property type="term" value="P:siderophore-iron import into cell"/>
    <property type="evidence" value="ECO:0007669"/>
    <property type="project" value="TreeGrafter"/>
</dbReference>
<evidence type="ECO:0000256" key="5">
    <source>
        <dbReference type="ARBA" id="ARBA00022692"/>
    </source>
</evidence>
<keyword evidence="6 8" id="KW-1133">Transmembrane helix</keyword>